<evidence type="ECO:0000313" key="3">
    <source>
        <dbReference type="Proteomes" id="UP001425155"/>
    </source>
</evidence>
<keyword evidence="2" id="KW-0251">Elongation factor</keyword>
<feature type="domain" description="Transcription elongation factor GreA/GreB C-terminal" evidence="1">
    <location>
        <begin position="56"/>
        <end position="131"/>
    </location>
</feature>
<sequence>MTDDMIWLPPASLARLTEELAQLGSRFDPDQDTVDRMRDLRRTLRRAEASSKPDDGLVEPGMRVTVLVSGDAVPAVFLVGERKLAVLDPAVAHDVLSPSSPLGAAVMGSHPGDTVTYVTPAGESRRVEVLAAVPYNP</sequence>
<keyword evidence="3" id="KW-1185">Reference proteome</keyword>
<keyword evidence="2" id="KW-0648">Protein biosynthesis</keyword>
<reference evidence="2 3" key="1">
    <citation type="submission" date="2024-03" db="EMBL/GenBank/DDBJ databases">
        <title>YIM 134122 draft genome.</title>
        <authorList>
            <person name="Zuo S."/>
            <person name="Xiong L."/>
        </authorList>
    </citation>
    <scope>NUCLEOTIDE SEQUENCE [LARGE SCALE GENOMIC DNA]</scope>
    <source>
        <strain evidence="2 3">YIM 134122</strain>
    </source>
</reference>
<name>A0ABU9W1U8_9MICO</name>
<dbReference type="InterPro" id="IPR036953">
    <property type="entry name" value="GreA/GreB_C_sf"/>
</dbReference>
<evidence type="ECO:0000259" key="1">
    <source>
        <dbReference type="Pfam" id="PF01272"/>
    </source>
</evidence>
<evidence type="ECO:0000313" key="2">
    <source>
        <dbReference type="EMBL" id="MEN1945936.1"/>
    </source>
</evidence>
<dbReference type="EMBL" id="JBCLVG010000001">
    <property type="protein sequence ID" value="MEN1945936.1"/>
    <property type="molecule type" value="Genomic_DNA"/>
</dbReference>
<comment type="caution">
    <text evidence="2">The sequence shown here is derived from an EMBL/GenBank/DDBJ whole genome shotgun (WGS) entry which is preliminary data.</text>
</comment>
<protein>
    <submittedName>
        <fullName evidence="2">GreA/GreB family elongation factor</fullName>
    </submittedName>
</protein>
<accession>A0ABU9W1U8</accession>
<organism evidence="2 3">
    <name type="scientific">Leifsonia stereocauli</name>
    <dbReference type="NCBI Taxonomy" id="3134136"/>
    <lineage>
        <taxon>Bacteria</taxon>
        <taxon>Bacillati</taxon>
        <taxon>Actinomycetota</taxon>
        <taxon>Actinomycetes</taxon>
        <taxon>Micrococcales</taxon>
        <taxon>Microbacteriaceae</taxon>
        <taxon>Leifsonia</taxon>
    </lineage>
</organism>
<dbReference type="GO" id="GO:0003746">
    <property type="term" value="F:translation elongation factor activity"/>
    <property type="evidence" value="ECO:0007669"/>
    <property type="project" value="UniProtKB-KW"/>
</dbReference>
<gene>
    <name evidence="2" type="ORF">WJX64_05205</name>
</gene>
<dbReference type="Gene3D" id="3.10.50.30">
    <property type="entry name" value="Transcription elongation factor, GreA/GreB, C-terminal domain"/>
    <property type="match status" value="1"/>
</dbReference>
<dbReference type="InterPro" id="IPR001437">
    <property type="entry name" value="Tscrpt_elong_fac_GreA/B_C"/>
</dbReference>
<dbReference type="Pfam" id="PF01272">
    <property type="entry name" value="GreA_GreB"/>
    <property type="match status" value="1"/>
</dbReference>
<dbReference type="RefSeq" id="WP_342112432.1">
    <property type="nucleotide sequence ID" value="NZ_JBCAUN010000001.1"/>
</dbReference>
<dbReference type="SUPFAM" id="SSF54534">
    <property type="entry name" value="FKBP-like"/>
    <property type="match status" value="1"/>
</dbReference>
<proteinExistence type="predicted"/>
<dbReference type="Proteomes" id="UP001425155">
    <property type="component" value="Unassembled WGS sequence"/>
</dbReference>